<dbReference type="Proteomes" id="UP001186944">
    <property type="component" value="Unassembled WGS sequence"/>
</dbReference>
<dbReference type="SUPFAM" id="SSF57414">
    <property type="entry name" value="Hairpin loop containing domain-like"/>
    <property type="match status" value="1"/>
</dbReference>
<feature type="signal peptide" evidence="2">
    <location>
        <begin position="1"/>
        <end position="17"/>
    </location>
</feature>
<name>A0AA88Y666_PINIB</name>
<evidence type="ECO:0000256" key="1">
    <source>
        <dbReference type="SAM" id="MobiDB-lite"/>
    </source>
</evidence>
<feature type="compositionally biased region" description="Basic residues" evidence="1">
    <location>
        <begin position="336"/>
        <end position="379"/>
    </location>
</feature>
<dbReference type="AlphaFoldDB" id="A0AA88Y666"/>
<keyword evidence="4" id="KW-1185">Reference proteome</keyword>
<evidence type="ECO:0000313" key="3">
    <source>
        <dbReference type="EMBL" id="KAK3098646.1"/>
    </source>
</evidence>
<feature type="compositionally biased region" description="Basic and acidic residues" evidence="1">
    <location>
        <begin position="380"/>
        <end position="395"/>
    </location>
</feature>
<organism evidence="3 4">
    <name type="scientific">Pinctada imbricata</name>
    <name type="common">Atlantic pearl-oyster</name>
    <name type="synonym">Pinctada martensii</name>
    <dbReference type="NCBI Taxonomy" id="66713"/>
    <lineage>
        <taxon>Eukaryota</taxon>
        <taxon>Metazoa</taxon>
        <taxon>Spiralia</taxon>
        <taxon>Lophotrochozoa</taxon>
        <taxon>Mollusca</taxon>
        <taxon>Bivalvia</taxon>
        <taxon>Autobranchia</taxon>
        <taxon>Pteriomorphia</taxon>
        <taxon>Pterioida</taxon>
        <taxon>Pterioidea</taxon>
        <taxon>Pteriidae</taxon>
        <taxon>Pinctada</taxon>
    </lineage>
</organism>
<evidence type="ECO:0008006" key="5">
    <source>
        <dbReference type="Google" id="ProtNLM"/>
    </source>
</evidence>
<sequence length="395" mass="46495">MELQFLMLVTVIGVVTAKDFSHIWAKENANLNGVTVFDNVNVIRSMKTSRKGKCAYTCCNDISCMAFFFNKKLSQCILMDLVYAKRSLPMLKWVSLDWTYYIVYGDNVSSYREENLLDVSHLKGKDIRSIGWIQASFANEGFQEANLPKRALKEYLNIKDKLFVTYMDLFIGGRSTQEKKFPPGMFRVMSDTLRRRRKRQLPFIHKNSVLISRYALKGGMAAARKDLKKLKQVASEFRDDGSFIIGPYMVKLDETNSKKPTISIQLSGIKEEAGSIIRRYIYQQRRNKAMYRSGGRVKLPKKGQKQSKVKEIKKRLGQLQRKRFRLQKRLRQEKQKQRRNLKQRKHLSNLARRKAKLEARKRRKEERTAQRKLKQKIKRINQEKMKKSHKRHEDS</sequence>
<evidence type="ECO:0000313" key="4">
    <source>
        <dbReference type="Proteomes" id="UP001186944"/>
    </source>
</evidence>
<feature type="chain" id="PRO_5041717366" description="Apple domain-containing protein" evidence="2">
    <location>
        <begin position="18"/>
        <end position="395"/>
    </location>
</feature>
<protein>
    <recommendedName>
        <fullName evidence="5">Apple domain-containing protein</fullName>
    </recommendedName>
</protein>
<gene>
    <name evidence="3" type="ORF">FSP39_021570</name>
</gene>
<dbReference type="EMBL" id="VSWD01000007">
    <property type="protein sequence ID" value="KAK3098646.1"/>
    <property type="molecule type" value="Genomic_DNA"/>
</dbReference>
<evidence type="ECO:0000256" key="2">
    <source>
        <dbReference type="SAM" id="SignalP"/>
    </source>
</evidence>
<reference evidence="3" key="1">
    <citation type="submission" date="2019-08" db="EMBL/GenBank/DDBJ databases">
        <title>The improved chromosome-level genome for the pearl oyster Pinctada fucata martensii using PacBio sequencing and Hi-C.</title>
        <authorList>
            <person name="Zheng Z."/>
        </authorList>
    </citation>
    <scope>NUCLEOTIDE SEQUENCE</scope>
    <source>
        <strain evidence="3">ZZ-2019</strain>
        <tissue evidence="3">Adductor muscle</tissue>
    </source>
</reference>
<keyword evidence="2" id="KW-0732">Signal</keyword>
<accession>A0AA88Y666</accession>
<comment type="caution">
    <text evidence="3">The sequence shown here is derived from an EMBL/GenBank/DDBJ whole genome shotgun (WGS) entry which is preliminary data.</text>
</comment>
<feature type="region of interest" description="Disordered" evidence="1">
    <location>
        <begin position="331"/>
        <end position="395"/>
    </location>
</feature>
<proteinExistence type="predicted"/>